<sequence length="876" mass="94165">MARKNTPALDEDFVENIIDIDVTSEMENSFLEYAYSVIYSRALPDARDGLKPVQRRILFQMAQMGLRPEKGHVKSARVVGEVMGKLHPHGDAAIYDAMVRLAQDFSMRLALVDGHGNFGSLDDGPAAPRYTEARLAAAAVAMTANLDEDVVNFVPNYDNQFTQPEVLPAAFPNLLVNGATGIAVGMATNMAPHNLGEVIAAARHLIEHPEATVEDLMKFVPGPDLPSGGTIVGLDGIRDAYRTGRGAFRTRAKVALEKISARKSALVVTELPYTVGPEKVIQKIKDGVGNKKIAGISDVVDLTDRQHGLKLVIELKNGFNPNAVLASLYKYTPMEDSFGINNVTLVEGQPRTLGLRELLQVYVEHRLEVVRRRTSHRLAKREERLHLVEGLLIAIVDIDDVIAIIRSSEATNEARERLMTVFDLSEAQANHILELRLRQLTKYSRIELEAEAEQLRKEIEELRAILGSDARLREVVSGELEQTAETFASPRRTVLAKDAETKPLKGTVLPEAVGSGKKATLAMEVADRPCRALLSASGQIARTHDRTPLDFAGSRVKHDVLLSEVPTSARGEIGALTSTGRIIRVSMIDVPALGEGHGFPQLAGGVSVSEFLKLPKGEKAVALVPLNRVFALGTRNGVVKRVNPDYPLNRDEFEAITLKGKDEVIGAAVAEDEDELVFITAQAQLLRFTASTVRAQGRTAGGMSGIKLGAEDFVIYFGVVPANDASAVVATVAVGSQTLPGTSGQSVKLTELDQFPLKGRATAGVRAHRFTKGEDKLSLAYAGPGPARASSAAGVVRALPTEFGKRDGSGVPLAQSIALLGGVLPADTQSADPVSARELDQTLPSPEHAAQTTKIGHELVEDTLPFSDGGVILGDD</sequence>
<reference evidence="9 10" key="1">
    <citation type="submission" date="2018-12" db="EMBL/GenBank/DDBJ databases">
        <title>Complete Genome Sequence of Glutamicibacter creatinolyticus strain LGCM259,isolated from an abscess of a 12-year-old mare in Italy.</title>
        <authorList>
            <person name="Santos R.G."/>
            <person name="Silva A.L."/>
            <person name="Seyffert N."/>
            <person name="Castro T.L.P."/>
            <person name="Attili A.R."/>
            <person name="Rifici C."/>
            <person name="Mazzullo G."/>
            <person name="Brenig B."/>
            <person name="Venanzi F."/>
            <person name="Azevedo V."/>
        </authorList>
    </citation>
    <scope>NUCLEOTIDE SEQUENCE [LARGE SCALE GENOMIC DNA]</scope>
    <source>
        <strain evidence="9 10">LGCM 259</strain>
    </source>
</reference>
<dbReference type="PROSITE" id="PS52040">
    <property type="entry name" value="TOPO_IIA"/>
    <property type="match status" value="1"/>
</dbReference>
<dbReference type="Pfam" id="PF03989">
    <property type="entry name" value="DNA_gyraseA_C"/>
    <property type="match status" value="2"/>
</dbReference>
<comment type="catalytic activity">
    <reaction evidence="1 7">
        <text>ATP-dependent breakage, passage and rejoining of double-stranded DNA.</text>
        <dbReference type="EC" id="5.6.2.2"/>
    </reaction>
</comment>
<dbReference type="GO" id="GO:0006265">
    <property type="term" value="P:DNA topological change"/>
    <property type="evidence" value="ECO:0007669"/>
    <property type="project" value="UniProtKB-UniRule"/>
</dbReference>
<dbReference type="KEGG" id="gcr:GcLGCM259_1790"/>
<name>A0A5B7WU09_9MICC</name>
<dbReference type="GO" id="GO:0005737">
    <property type="term" value="C:cytoplasm"/>
    <property type="evidence" value="ECO:0007669"/>
    <property type="project" value="TreeGrafter"/>
</dbReference>
<dbReference type="Gene3D" id="3.90.199.10">
    <property type="entry name" value="Topoisomerase II, domain 5"/>
    <property type="match status" value="1"/>
</dbReference>
<dbReference type="InterPro" id="IPR006691">
    <property type="entry name" value="GyrA/parC_rep"/>
</dbReference>
<dbReference type="InterPro" id="IPR035516">
    <property type="entry name" value="Gyrase/topoIV_suA_C"/>
</dbReference>
<dbReference type="SUPFAM" id="SSF101904">
    <property type="entry name" value="GyrA/ParC C-terminal domain-like"/>
    <property type="match status" value="1"/>
</dbReference>
<dbReference type="InterPro" id="IPR013758">
    <property type="entry name" value="Topo_IIA_A/C_ab"/>
</dbReference>
<evidence type="ECO:0000256" key="4">
    <source>
        <dbReference type="ARBA" id="ARBA00023029"/>
    </source>
</evidence>
<dbReference type="GO" id="GO:0005524">
    <property type="term" value="F:ATP binding"/>
    <property type="evidence" value="ECO:0007669"/>
    <property type="project" value="InterPro"/>
</dbReference>
<dbReference type="Gene3D" id="1.10.268.10">
    <property type="entry name" value="Topoisomerase, domain 3"/>
    <property type="match status" value="1"/>
</dbReference>
<evidence type="ECO:0000256" key="7">
    <source>
        <dbReference type="PROSITE-ProRule" id="PRU01384"/>
    </source>
</evidence>
<protein>
    <recommendedName>
        <fullName evidence="3">DNA topoisomerase (ATP-hydrolyzing)</fullName>
        <ecNumber evidence="3">5.6.2.2</ecNumber>
    </recommendedName>
</protein>
<evidence type="ECO:0000256" key="1">
    <source>
        <dbReference type="ARBA" id="ARBA00000185"/>
    </source>
</evidence>
<evidence type="ECO:0000259" key="8">
    <source>
        <dbReference type="PROSITE" id="PS52040"/>
    </source>
</evidence>
<dbReference type="Gene3D" id="2.120.10.90">
    <property type="entry name" value="DNA gyrase/topoisomerase IV, subunit A, C-terminal"/>
    <property type="match status" value="1"/>
</dbReference>
<keyword evidence="10" id="KW-1185">Reference proteome</keyword>
<dbReference type="InterPro" id="IPR013760">
    <property type="entry name" value="Topo_IIA-like_dom_sf"/>
</dbReference>
<dbReference type="SUPFAM" id="SSF56719">
    <property type="entry name" value="Type II DNA topoisomerase"/>
    <property type="match status" value="1"/>
</dbReference>
<dbReference type="AlphaFoldDB" id="A0A5B7WU09"/>
<gene>
    <name evidence="9" type="ORF">GcLGCM259_1790</name>
</gene>
<dbReference type="Pfam" id="PF00521">
    <property type="entry name" value="DNA_topoisoIV"/>
    <property type="match status" value="1"/>
</dbReference>
<dbReference type="SMART" id="SM00434">
    <property type="entry name" value="TOP4c"/>
    <property type="match status" value="1"/>
</dbReference>
<dbReference type="GO" id="GO:0009330">
    <property type="term" value="C:DNA topoisomerase type II (double strand cut, ATP-hydrolyzing) complex"/>
    <property type="evidence" value="ECO:0007669"/>
    <property type="project" value="TreeGrafter"/>
</dbReference>
<dbReference type="GO" id="GO:0003677">
    <property type="term" value="F:DNA binding"/>
    <property type="evidence" value="ECO:0007669"/>
    <property type="project" value="UniProtKB-UniRule"/>
</dbReference>
<dbReference type="Proteomes" id="UP000307000">
    <property type="component" value="Chromosome"/>
</dbReference>
<dbReference type="PANTHER" id="PTHR43493:SF5">
    <property type="entry name" value="DNA GYRASE SUBUNIT A, CHLOROPLASTIC_MITOCHONDRIAL"/>
    <property type="match status" value="1"/>
</dbReference>
<evidence type="ECO:0000313" key="10">
    <source>
        <dbReference type="Proteomes" id="UP000307000"/>
    </source>
</evidence>
<dbReference type="InterPro" id="IPR002205">
    <property type="entry name" value="Topo_IIA_dom_A"/>
</dbReference>
<feature type="active site" description="O-(5'-phospho-DNA)-tyrosine intermediate" evidence="7">
    <location>
        <position position="130"/>
    </location>
</feature>
<dbReference type="NCBIfam" id="NF004044">
    <property type="entry name" value="PRK05561.1"/>
    <property type="match status" value="1"/>
</dbReference>
<dbReference type="CDD" id="cd00187">
    <property type="entry name" value="TOP4c"/>
    <property type="match status" value="1"/>
</dbReference>
<dbReference type="InterPro" id="IPR050220">
    <property type="entry name" value="Type_II_DNA_Topoisomerases"/>
</dbReference>
<dbReference type="Gene3D" id="3.30.1360.40">
    <property type="match status" value="1"/>
</dbReference>
<dbReference type="GO" id="GO:0034335">
    <property type="term" value="F:DNA negative supercoiling activity"/>
    <property type="evidence" value="ECO:0007669"/>
    <property type="project" value="UniProtKB-ARBA"/>
</dbReference>
<evidence type="ECO:0000313" key="9">
    <source>
        <dbReference type="EMBL" id="QCY47508.1"/>
    </source>
</evidence>
<dbReference type="FunFam" id="1.10.268.10:FF:000001">
    <property type="entry name" value="DNA gyrase subunit A"/>
    <property type="match status" value="1"/>
</dbReference>
<keyword evidence="5 7" id="KW-0238">DNA-binding</keyword>
<keyword evidence="6 7" id="KW-0413">Isomerase</keyword>
<organism evidence="9 10">
    <name type="scientific">Glutamicibacter creatinolyticus</name>
    <dbReference type="NCBI Taxonomy" id="162496"/>
    <lineage>
        <taxon>Bacteria</taxon>
        <taxon>Bacillati</taxon>
        <taxon>Actinomycetota</taxon>
        <taxon>Actinomycetes</taxon>
        <taxon>Micrococcales</taxon>
        <taxon>Micrococcaceae</taxon>
        <taxon>Glutamicibacter</taxon>
    </lineage>
</organism>
<evidence type="ECO:0000256" key="5">
    <source>
        <dbReference type="ARBA" id="ARBA00023125"/>
    </source>
</evidence>
<proteinExistence type="inferred from homology"/>
<feature type="domain" description="Topo IIA-type catalytic" evidence="8">
    <location>
        <begin position="43"/>
        <end position="509"/>
    </location>
</feature>
<dbReference type="EC" id="5.6.2.2" evidence="3"/>
<comment type="similarity">
    <text evidence="2">Belongs to the type II topoisomerase GyrA/ParC subunit family.</text>
</comment>
<evidence type="ECO:0000256" key="3">
    <source>
        <dbReference type="ARBA" id="ARBA00012895"/>
    </source>
</evidence>
<dbReference type="EMBL" id="CP034412">
    <property type="protein sequence ID" value="QCY47508.1"/>
    <property type="molecule type" value="Genomic_DNA"/>
</dbReference>
<dbReference type="RefSeq" id="WP_138926436.1">
    <property type="nucleotide sequence ID" value="NZ_CP034412.1"/>
</dbReference>
<evidence type="ECO:0000256" key="6">
    <source>
        <dbReference type="ARBA" id="ARBA00023235"/>
    </source>
</evidence>
<dbReference type="FunFam" id="3.30.1360.40:FF:000002">
    <property type="entry name" value="DNA gyrase subunit A"/>
    <property type="match status" value="1"/>
</dbReference>
<evidence type="ECO:0000256" key="2">
    <source>
        <dbReference type="ARBA" id="ARBA00008263"/>
    </source>
</evidence>
<dbReference type="InterPro" id="IPR013757">
    <property type="entry name" value="Topo_IIA_A_a_sf"/>
</dbReference>
<keyword evidence="4 7" id="KW-0799">Topoisomerase</keyword>
<dbReference type="PANTHER" id="PTHR43493">
    <property type="entry name" value="DNA GYRASE/TOPOISOMERASE SUBUNIT A"/>
    <property type="match status" value="1"/>
</dbReference>
<accession>A0A5B7WU09</accession>